<evidence type="ECO:0000313" key="1">
    <source>
        <dbReference type="EMBL" id="GCA63385.1"/>
    </source>
</evidence>
<accession>A0A391NPB5</accession>
<dbReference type="EMBL" id="BDIP01003331">
    <property type="protein sequence ID" value="GCA63385.1"/>
    <property type="molecule type" value="Genomic_DNA"/>
</dbReference>
<comment type="caution">
    <text evidence="1">The sequence shown here is derived from an EMBL/GenBank/DDBJ whole genome shotgun (WGS) entry which is preliminary data.</text>
</comment>
<sequence length="71" mass="7922">MVEYLNTQELRNRISGLLSRFFKERPPRENLVQLHILAPDESVFGASLATLMGRPVNAGRPAPALVMSLCE</sequence>
<keyword evidence="2" id="KW-1185">Reference proteome</keyword>
<name>A0A391NPB5_9EUKA</name>
<feature type="non-terminal residue" evidence="1">
    <location>
        <position position="1"/>
    </location>
</feature>
<dbReference type="AlphaFoldDB" id="A0A391NPB5"/>
<dbReference type="Proteomes" id="UP000265618">
    <property type="component" value="Unassembled WGS sequence"/>
</dbReference>
<protein>
    <submittedName>
        <fullName evidence="1">Uncharacterized protein</fullName>
    </submittedName>
</protein>
<reference evidence="1 2" key="1">
    <citation type="journal article" date="2018" name="PLoS ONE">
        <title>The draft genome of Kipferlia bialata reveals reductive genome evolution in fornicate parasites.</title>
        <authorList>
            <person name="Tanifuji G."/>
            <person name="Takabayashi S."/>
            <person name="Kume K."/>
            <person name="Takagi M."/>
            <person name="Nakayama T."/>
            <person name="Kamikawa R."/>
            <person name="Inagaki Y."/>
            <person name="Hashimoto T."/>
        </authorList>
    </citation>
    <scope>NUCLEOTIDE SEQUENCE [LARGE SCALE GENOMIC DNA]</scope>
    <source>
        <strain evidence="1">NY0173</strain>
    </source>
</reference>
<gene>
    <name evidence="1" type="ORF">KIPB_009632</name>
</gene>
<proteinExistence type="predicted"/>
<evidence type="ECO:0000313" key="2">
    <source>
        <dbReference type="Proteomes" id="UP000265618"/>
    </source>
</evidence>
<organism evidence="1 2">
    <name type="scientific">Kipferlia bialata</name>
    <dbReference type="NCBI Taxonomy" id="797122"/>
    <lineage>
        <taxon>Eukaryota</taxon>
        <taxon>Metamonada</taxon>
        <taxon>Carpediemonas-like organisms</taxon>
        <taxon>Kipferlia</taxon>
    </lineage>
</organism>